<gene>
    <name evidence="1" type="ORF">RHODGE_RHODGE_01300</name>
</gene>
<dbReference type="InterPro" id="IPR016537">
    <property type="entry name" value="UCP008159_ABC"/>
</dbReference>
<accession>A0A327K205</accession>
<comment type="caution">
    <text evidence="1">The sequence shown here is derived from an EMBL/GenBank/DDBJ whole genome shotgun (WGS) entry which is preliminary data.</text>
</comment>
<dbReference type="Proteomes" id="UP000289200">
    <property type="component" value="Unassembled WGS sequence"/>
</dbReference>
<organism evidence="1 2">
    <name type="scientific">Rhodoplanes serenus</name>
    <dbReference type="NCBI Taxonomy" id="200615"/>
    <lineage>
        <taxon>Bacteria</taxon>
        <taxon>Pseudomonadati</taxon>
        <taxon>Pseudomonadota</taxon>
        <taxon>Alphaproteobacteria</taxon>
        <taxon>Hyphomicrobiales</taxon>
        <taxon>Nitrobacteraceae</taxon>
        <taxon>Rhodoplanes</taxon>
    </lineage>
</organism>
<sequence>MTRCTTPHGGTARRWTVCRRALAVLVALVAGLVALPRPGLAHPHVWVVMASELIYGADGSVTGVRNAWTFDDMFSTYATQGLDSKQKGVFTRDELKDLAEVNVTSLKEYDFFTYAKLDGKDQSFGDPVDYWLEFKDSQLTLHFTLPLKAPQKAKGVDLEIYDPSYFVDFSFGERDPFVLKNAPNACKVAVRKPTDQESAAKIQNLGEAAFGQDNSRVGQLFANKVSVRCS</sequence>
<name>A0A327K205_9BRAD</name>
<dbReference type="AlphaFoldDB" id="A0A327K205"/>
<evidence type="ECO:0000313" key="1">
    <source>
        <dbReference type="EMBL" id="VCU06653.1"/>
    </source>
</evidence>
<dbReference type="EMBL" id="UWOC01000111">
    <property type="protein sequence ID" value="VCU06653.1"/>
    <property type="molecule type" value="Genomic_DNA"/>
</dbReference>
<dbReference type="RefSeq" id="WP_111387042.1">
    <property type="nucleotide sequence ID" value="NZ_NPEW01000200.1"/>
</dbReference>
<dbReference type="InterPro" id="IPR010412">
    <property type="entry name" value="DUF1007"/>
</dbReference>
<protein>
    <submittedName>
        <fullName evidence="1">Uncharacterized protein</fullName>
    </submittedName>
</protein>
<dbReference type="PIRSF" id="PIRSF008159">
    <property type="entry name" value="UCP008159_ABC"/>
    <property type="match status" value="1"/>
</dbReference>
<dbReference type="Pfam" id="PF06226">
    <property type="entry name" value="DUF1007"/>
    <property type="match status" value="1"/>
</dbReference>
<evidence type="ECO:0000313" key="2">
    <source>
        <dbReference type="Proteomes" id="UP000289200"/>
    </source>
</evidence>
<keyword evidence="2" id="KW-1185">Reference proteome</keyword>
<proteinExistence type="predicted"/>
<reference evidence="2" key="1">
    <citation type="submission" date="2018-10" db="EMBL/GenBank/DDBJ databases">
        <authorList>
            <person name="Peiro R."/>
            <person name="Begona"/>
            <person name="Cbmso G."/>
            <person name="Lopez M."/>
            <person name="Gonzalez S."/>
            <person name="Sacristan E."/>
            <person name="Castillo E."/>
        </authorList>
    </citation>
    <scope>NUCLEOTIDE SEQUENCE [LARGE SCALE GENOMIC DNA]</scope>
</reference>
<dbReference type="OrthoDB" id="1679673at2"/>